<protein>
    <recommendedName>
        <fullName evidence="7">Glycoside hydrolase family 127 protein</fullName>
    </recommendedName>
</protein>
<accession>A0A2P8EBS0</accession>
<dbReference type="Pfam" id="PF20736">
    <property type="entry name" value="Glyco_hydro127M"/>
    <property type="match status" value="1"/>
</dbReference>
<dbReference type="SUPFAM" id="SSF48208">
    <property type="entry name" value="Six-hairpin glycosidases"/>
    <property type="match status" value="1"/>
</dbReference>
<feature type="domain" description="Non-reducing end beta-L-arabinofuranosidase-like GH127 C-terminal" evidence="4">
    <location>
        <begin position="531"/>
        <end position="662"/>
    </location>
</feature>
<dbReference type="EMBL" id="PYGE01000002">
    <property type="protein sequence ID" value="PSL06906.1"/>
    <property type="molecule type" value="Genomic_DNA"/>
</dbReference>
<dbReference type="InterPro" id="IPR012878">
    <property type="entry name" value="Beta-AFase-like_GH127_cat"/>
</dbReference>
<dbReference type="InterPro" id="IPR049174">
    <property type="entry name" value="Beta-AFase-like"/>
</dbReference>
<dbReference type="PANTHER" id="PTHR43465">
    <property type="entry name" value="DUF1680 DOMAIN PROTEIN (AFU_ORTHOLOGUE AFUA_1G08910)"/>
    <property type="match status" value="1"/>
</dbReference>
<gene>
    <name evidence="5" type="ORF">CLV30_102295</name>
</gene>
<proteinExistence type="predicted"/>
<dbReference type="Pfam" id="PF20737">
    <property type="entry name" value="Glyco_hydro127C"/>
    <property type="match status" value="1"/>
</dbReference>
<dbReference type="Pfam" id="PF07944">
    <property type="entry name" value="Beta-AFase-like_GH127_cat"/>
    <property type="match status" value="1"/>
</dbReference>
<evidence type="ECO:0000259" key="3">
    <source>
        <dbReference type="Pfam" id="PF20736"/>
    </source>
</evidence>
<reference evidence="5 6" key="1">
    <citation type="submission" date="2018-03" db="EMBL/GenBank/DDBJ databases">
        <title>Genomic Encyclopedia of Archaeal and Bacterial Type Strains, Phase II (KMG-II): from individual species to whole genera.</title>
        <authorList>
            <person name="Goeker M."/>
        </authorList>
    </citation>
    <scope>NUCLEOTIDE SEQUENCE [LARGE SCALE GENOMIC DNA]</scope>
    <source>
        <strain evidence="5 6">DSM 45211</strain>
    </source>
</reference>
<comment type="caution">
    <text evidence="5">The sequence shown here is derived from an EMBL/GenBank/DDBJ whole genome shotgun (WGS) entry which is preliminary data.</text>
</comment>
<organism evidence="5 6">
    <name type="scientific">Haloactinopolyspora alba</name>
    <dbReference type="NCBI Taxonomy" id="648780"/>
    <lineage>
        <taxon>Bacteria</taxon>
        <taxon>Bacillati</taxon>
        <taxon>Actinomycetota</taxon>
        <taxon>Actinomycetes</taxon>
        <taxon>Jiangellales</taxon>
        <taxon>Jiangellaceae</taxon>
        <taxon>Haloactinopolyspora</taxon>
    </lineage>
</organism>
<evidence type="ECO:0000256" key="1">
    <source>
        <dbReference type="SAM" id="MobiDB-lite"/>
    </source>
</evidence>
<feature type="domain" description="Non-reducing end beta-L-arabinofuranosidase-like GH127 middle" evidence="3">
    <location>
        <begin position="439"/>
        <end position="527"/>
    </location>
</feature>
<feature type="domain" description="Non-reducing end beta-L-arabinofuranosidase-like GH127 catalytic" evidence="2">
    <location>
        <begin position="33"/>
        <end position="423"/>
    </location>
</feature>
<dbReference type="AlphaFoldDB" id="A0A2P8EBS0"/>
<dbReference type="GO" id="GO:0005975">
    <property type="term" value="P:carbohydrate metabolic process"/>
    <property type="evidence" value="ECO:0007669"/>
    <property type="project" value="InterPro"/>
</dbReference>
<evidence type="ECO:0008006" key="7">
    <source>
        <dbReference type="Google" id="ProtNLM"/>
    </source>
</evidence>
<evidence type="ECO:0000313" key="6">
    <source>
        <dbReference type="Proteomes" id="UP000243528"/>
    </source>
</evidence>
<sequence length="666" mass="73606">MTAQRTSTGTDPTGGRPVVPSLGRRRPLGVNEIELTGGFWATLQATNAAATFEHCEHWMERLGWLANFDRVAAGTTGPDRPGWSFSDSEVYKLIEALCWEFARSGDPVVDDAVRRLTARIAPAQDPDGYLNTCYGHPQQQPRYSDPEMGHELYCTGHLLQAAVARLRTTGTDELVQVARRAADHVCETFGENGLRAVCGHPEIEVGLAELGRVLGEERYLEQAQLFLDRRGHGTLRDIPLGRAYFQDDVPIRKADTWRGHAVRALYLAAAAVDVAVERDDGALLDAVQRQWAHAVARQTYLTGGMGSRHQDEGFGSDWELPSDRAYCETCAGVASVMVSWRLYLATGEVRYADLIERTFLNVVATSPRSDGRAFFYANPLHQRVADDWPGEDGVSLRAESGARAAWFDVSCCPTNVARTLASWQAYAASAGERDLTFLQFTGMRVDAELGDGRSVSVDVDTDYPDDGLVRFRIVRAPSGPVALRLRVPEWAEDALLDEGGRLRRVQPGFAVVDRELEDGEELRLQLPTAPRFTWPDRHVDAVRGCVAVERGPLVYCAEAIDLPEGVDLEDVVLDTDTEPVARDGRVIVRAVVQPGPEDSRWPYHRRAPLLGPSRSNEQAHADGMGPDGTGPDETRTDGFDVTLTPYHQWAEREPTAMRVWLPVLTR</sequence>
<evidence type="ECO:0000259" key="2">
    <source>
        <dbReference type="Pfam" id="PF07944"/>
    </source>
</evidence>
<dbReference type="InterPro" id="IPR049046">
    <property type="entry name" value="Beta-AFase-like_GH127_middle"/>
</dbReference>
<dbReference type="InterPro" id="IPR049049">
    <property type="entry name" value="Beta-AFase-like_GH127_C"/>
</dbReference>
<dbReference type="PANTHER" id="PTHR43465:SF2">
    <property type="entry name" value="DUF1680 DOMAIN PROTEIN (AFU_ORTHOLOGUE AFUA_1G08910)"/>
    <property type="match status" value="1"/>
</dbReference>
<keyword evidence="6" id="KW-1185">Reference proteome</keyword>
<name>A0A2P8EBS0_9ACTN</name>
<dbReference type="Proteomes" id="UP000243528">
    <property type="component" value="Unassembled WGS sequence"/>
</dbReference>
<feature type="region of interest" description="Disordered" evidence="1">
    <location>
        <begin position="598"/>
        <end position="639"/>
    </location>
</feature>
<dbReference type="InterPro" id="IPR008928">
    <property type="entry name" value="6-hairpin_glycosidase_sf"/>
</dbReference>
<dbReference type="RefSeq" id="WP_205740436.1">
    <property type="nucleotide sequence ID" value="NZ_ML142898.1"/>
</dbReference>
<evidence type="ECO:0000313" key="5">
    <source>
        <dbReference type="EMBL" id="PSL06906.1"/>
    </source>
</evidence>
<feature type="region of interest" description="Disordered" evidence="1">
    <location>
        <begin position="1"/>
        <end position="24"/>
    </location>
</feature>
<feature type="compositionally biased region" description="Polar residues" evidence="1">
    <location>
        <begin position="1"/>
        <end position="11"/>
    </location>
</feature>
<evidence type="ECO:0000259" key="4">
    <source>
        <dbReference type="Pfam" id="PF20737"/>
    </source>
</evidence>